<reference evidence="1 2" key="1">
    <citation type="submission" date="2020-07" db="EMBL/GenBank/DDBJ databases">
        <title>Facklamia lactis sp. nov., isolated from raw milk.</title>
        <authorList>
            <person name="Doll E.V."/>
            <person name="Huptas C."/>
            <person name="Staib L."/>
            <person name="Wenning M."/>
            <person name="Scherer S."/>
        </authorList>
    </citation>
    <scope>NUCLEOTIDE SEQUENCE [LARGE SCALE GENOMIC DNA]</scope>
    <source>
        <strain evidence="1 2">DSM 104272</strain>
    </source>
</reference>
<protein>
    <submittedName>
        <fullName evidence="1">Pentapeptide repeat-containing protein</fullName>
    </submittedName>
</protein>
<dbReference type="Pfam" id="PF13599">
    <property type="entry name" value="Pentapeptide_4"/>
    <property type="match status" value="1"/>
</dbReference>
<gene>
    <name evidence="1" type="ORF">HYQ42_09905</name>
</gene>
<dbReference type="EMBL" id="JACCEL010000028">
    <property type="protein sequence ID" value="MBG9979097.1"/>
    <property type="molecule type" value="Genomic_DNA"/>
</dbReference>
<dbReference type="Gene3D" id="2.160.20.80">
    <property type="entry name" value="E3 ubiquitin-protein ligase SopA"/>
    <property type="match status" value="1"/>
</dbReference>
<name>A0ABS0LLH8_9LACT</name>
<sequence>MMRIKRPVIQADIEEKELKDLYQPHDYILELDGYDLNEPDFTTVQVEQVRLYNCVIRDGIFNDMDLSDADLTDVRFIACDFSNVNLSQASIHRVEFENCKLLGTQFTI</sequence>
<keyword evidence="2" id="KW-1185">Reference proteome</keyword>
<dbReference type="RefSeq" id="WP_197105133.1">
    <property type="nucleotide sequence ID" value="NZ_JACCEL010000028.1"/>
</dbReference>
<proteinExistence type="predicted"/>
<evidence type="ECO:0000313" key="1">
    <source>
        <dbReference type="EMBL" id="MBG9979097.1"/>
    </source>
</evidence>
<accession>A0ABS0LLH8</accession>
<dbReference type="SUPFAM" id="SSF141571">
    <property type="entry name" value="Pentapeptide repeat-like"/>
    <property type="match status" value="1"/>
</dbReference>
<organism evidence="1 2">
    <name type="scientific">Ruoffia tabacinasalis</name>
    <dbReference type="NCBI Taxonomy" id="87458"/>
    <lineage>
        <taxon>Bacteria</taxon>
        <taxon>Bacillati</taxon>
        <taxon>Bacillota</taxon>
        <taxon>Bacilli</taxon>
        <taxon>Lactobacillales</taxon>
        <taxon>Aerococcaceae</taxon>
        <taxon>Ruoffia</taxon>
    </lineage>
</organism>
<evidence type="ECO:0000313" key="2">
    <source>
        <dbReference type="Proteomes" id="UP000823401"/>
    </source>
</evidence>
<dbReference type="Proteomes" id="UP000823401">
    <property type="component" value="Unassembled WGS sequence"/>
</dbReference>
<comment type="caution">
    <text evidence="1">The sequence shown here is derived from an EMBL/GenBank/DDBJ whole genome shotgun (WGS) entry which is preliminary data.</text>
</comment>
<dbReference type="InterPro" id="IPR001646">
    <property type="entry name" value="5peptide_repeat"/>
</dbReference>